<comment type="function">
    <text evidence="1">Metalloprotease.</text>
</comment>
<dbReference type="Proteomes" id="UP001201812">
    <property type="component" value="Unassembled WGS sequence"/>
</dbReference>
<dbReference type="SMART" id="SM00254">
    <property type="entry name" value="ShKT"/>
    <property type="match status" value="1"/>
</dbReference>
<dbReference type="EMBL" id="JAKKPZ010000090">
    <property type="protein sequence ID" value="KAI1702957.1"/>
    <property type="molecule type" value="Genomic_DNA"/>
</dbReference>
<evidence type="ECO:0000256" key="3">
    <source>
        <dbReference type="ARBA" id="ARBA00022723"/>
    </source>
</evidence>
<comment type="caution">
    <text evidence="9">Lacks conserved residue(s) required for the propagation of feature annotation.</text>
</comment>
<comment type="caution">
    <text evidence="15">The sequence shown here is derived from an EMBL/GenBank/DDBJ whole genome shotgun (WGS) entry which is preliminary data.</text>
</comment>
<accession>A0AAD4MRE5</accession>
<feature type="compositionally biased region" description="Low complexity" evidence="12">
    <location>
        <begin position="51"/>
        <end position="64"/>
    </location>
</feature>
<evidence type="ECO:0000256" key="2">
    <source>
        <dbReference type="ARBA" id="ARBA00022670"/>
    </source>
</evidence>
<keyword evidence="2 10" id="KW-0645">Protease</keyword>
<protein>
    <recommendedName>
        <fullName evidence="11">Metalloendopeptidase</fullName>
        <ecNumber evidence="11">3.4.24.-</ecNumber>
    </recommendedName>
</protein>
<evidence type="ECO:0000256" key="12">
    <source>
        <dbReference type="SAM" id="MobiDB-lite"/>
    </source>
</evidence>
<evidence type="ECO:0000313" key="15">
    <source>
        <dbReference type="EMBL" id="KAI1702957.1"/>
    </source>
</evidence>
<dbReference type="EC" id="3.4.24.-" evidence="11"/>
<dbReference type="AlphaFoldDB" id="A0AAD4MRE5"/>
<dbReference type="Pfam" id="PF01549">
    <property type="entry name" value="ShK"/>
    <property type="match status" value="1"/>
</dbReference>
<dbReference type="GO" id="GO:0006508">
    <property type="term" value="P:proteolysis"/>
    <property type="evidence" value="ECO:0007669"/>
    <property type="project" value="UniProtKB-KW"/>
</dbReference>
<dbReference type="InterPro" id="IPR003582">
    <property type="entry name" value="ShKT_dom"/>
</dbReference>
<dbReference type="InterPro" id="IPR006026">
    <property type="entry name" value="Peptidase_Metallo"/>
</dbReference>
<evidence type="ECO:0000256" key="6">
    <source>
        <dbReference type="ARBA" id="ARBA00023049"/>
    </source>
</evidence>
<evidence type="ECO:0000256" key="7">
    <source>
        <dbReference type="ARBA" id="ARBA00023145"/>
    </source>
</evidence>
<evidence type="ECO:0000256" key="11">
    <source>
        <dbReference type="RuleBase" id="RU361183"/>
    </source>
</evidence>
<dbReference type="PRINTS" id="PR00480">
    <property type="entry name" value="ASTACIN"/>
</dbReference>
<evidence type="ECO:0000259" key="13">
    <source>
        <dbReference type="PROSITE" id="PS51670"/>
    </source>
</evidence>
<organism evidence="15 16">
    <name type="scientific">Ditylenchus destructor</name>
    <dbReference type="NCBI Taxonomy" id="166010"/>
    <lineage>
        <taxon>Eukaryota</taxon>
        <taxon>Metazoa</taxon>
        <taxon>Ecdysozoa</taxon>
        <taxon>Nematoda</taxon>
        <taxon>Chromadorea</taxon>
        <taxon>Rhabditida</taxon>
        <taxon>Tylenchina</taxon>
        <taxon>Tylenchomorpha</taxon>
        <taxon>Sphaerularioidea</taxon>
        <taxon>Anguinidae</taxon>
        <taxon>Anguininae</taxon>
        <taxon>Ditylenchus</taxon>
    </lineage>
</organism>
<evidence type="ECO:0000256" key="10">
    <source>
        <dbReference type="PROSITE-ProRule" id="PRU01211"/>
    </source>
</evidence>
<evidence type="ECO:0000313" key="16">
    <source>
        <dbReference type="Proteomes" id="UP001201812"/>
    </source>
</evidence>
<dbReference type="PANTHER" id="PTHR10127">
    <property type="entry name" value="DISCOIDIN, CUB, EGF, LAMININ , AND ZINC METALLOPROTEASE DOMAIN CONTAINING"/>
    <property type="match status" value="1"/>
</dbReference>
<evidence type="ECO:0000256" key="5">
    <source>
        <dbReference type="ARBA" id="ARBA00022833"/>
    </source>
</evidence>
<dbReference type="InterPro" id="IPR034035">
    <property type="entry name" value="Astacin-like_dom"/>
</dbReference>
<feature type="active site" evidence="10">
    <location>
        <position position="408"/>
    </location>
</feature>
<dbReference type="Gene3D" id="1.10.10.1940">
    <property type="match status" value="1"/>
</dbReference>
<evidence type="ECO:0000256" key="9">
    <source>
        <dbReference type="PROSITE-ProRule" id="PRU01005"/>
    </source>
</evidence>
<feature type="domain" description="Peptidase M12A" evidence="14">
    <location>
        <begin position="306"/>
        <end position="513"/>
    </location>
</feature>
<gene>
    <name evidence="15" type="ORF">DdX_15194</name>
</gene>
<keyword evidence="8" id="KW-1015">Disulfide bond</keyword>
<dbReference type="CDD" id="cd04280">
    <property type="entry name" value="ZnMc_astacin_like"/>
    <property type="match status" value="1"/>
</dbReference>
<evidence type="ECO:0000256" key="4">
    <source>
        <dbReference type="ARBA" id="ARBA00022801"/>
    </source>
</evidence>
<dbReference type="GO" id="GO:0008270">
    <property type="term" value="F:zinc ion binding"/>
    <property type="evidence" value="ECO:0007669"/>
    <property type="project" value="UniProtKB-UniRule"/>
</dbReference>
<feature type="compositionally biased region" description="Low complexity" evidence="12">
    <location>
        <begin position="32"/>
        <end position="44"/>
    </location>
</feature>
<comment type="cofactor">
    <cofactor evidence="10 11">
        <name>Zn(2+)</name>
        <dbReference type="ChEBI" id="CHEBI:29105"/>
    </cofactor>
    <text evidence="10 11">Binds 1 zinc ion per subunit.</text>
</comment>
<evidence type="ECO:0000256" key="1">
    <source>
        <dbReference type="ARBA" id="ARBA00002657"/>
    </source>
</evidence>
<dbReference type="PROSITE" id="PS51864">
    <property type="entry name" value="ASTACIN"/>
    <property type="match status" value="1"/>
</dbReference>
<dbReference type="PANTHER" id="PTHR10127:SF802">
    <property type="entry name" value="ZINC METALLOPROTEINASE NAS-10"/>
    <property type="match status" value="1"/>
</dbReference>
<keyword evidence="7" id="KW-0865">Zymogen</keyword>
<keyword evidence="4 10" id="KW-0378">Hydrolase</keyword>
<feature type="binding site" evidence="10">
    <location>
        <position position="411"/>
    </location>
    <ligand>
        <name>Zn(2+)</name>
        <dbReference type="ChEBI" id="CHEBI:29105"/>
        <note>catalytic</note>
    </ligand>
</feature>
<dbReference type="SUPFAM" id="SSF55486">
    <property type="entry name" value="Metalloproteases ('zincins'), catalytic domain"/>
    <property type="match status" value="1"/>
</dbReference>
<feature type="domain" description="ShKT" evidence="13">
    <location>
        <begin position="514"/>
        <end position="552"/>
    </location>
</feature>
<feature type="binding site" evidence="10">
    <location>
        <position position="407"/>
    </location>
    <ligand>
        <name>Zn(2+)</name>
        <dbReference type="ChEBI" id="CHEBI:29105"/>
        <note>catalytic</note>
    </ligand>
</feature>
<dbReference type="Gene3D" id="3.40.390.10">
    <property type="entry name" value="Collagenase (Catalytic Domain)"/>
    <property type="match status" value="1"/>
</dbReference>
<dbReference type="Pfam" id="PF01400">
    <property type="entry name" value="Astacin"/>
    <property type="match status" value="1"/>
</dbReference>
<reference evidence="15" key="1">
    <citation type="submission" date="2022-01" db="EMBL/GenBank/DDBJ databases">
        <title>Genome Sequence Resource for Two Populations of Ditylenchus destructor, the Migratory Endoparasitic Phytonematode.</title>
        <authorList>
            <person name="Zhang H."/>
            <person name="Lin R."/>
            <person name="Xie B."/>
        </authorList>
    </citation>
    <scope>NUCLEOTIDE SEQUENCE</scope>
    <source>
        <strain evidence="15">BazhouSP</strain>
    </source>
</reference>
<proteinExistence type="predicted"/>
<dbReference type="InterPro" id="IPR024079">
    <property type="entry name" value="MetalloPept_cat_dom_sf"/>
</dbReference>
<evidence type="ECO:0000256" key="8">
    <source>
        <dbReference type="ARBA" id="ARBA00023157"/>
    </source>
</evidence>
<evidence type="ECO:0000259" key="14">
    <source>
        <dbReference type="PROSITE" id="PS51864"/>
    </source>
</evidence>
<keyword evidence="16" id="KW-1185">Reference proteome</keyword>
<sequence>MSMLGCGDCQGLFEGLGQLGQGLGLNFGQLGQQNQQRQNWGQQNSPPPSPGAGNRPLGNLRNGNVPVENLGQNLGKTIDGVAAQFFAPNPDSPIPPHVQRRIMRFCSRHPQHPRCAGHPEWQIGNGKIPQAPEIGGGGGGEEGTDLNEMFPNWIPFKIPPIPRTVFKDFLAGVPQGLQNLIPAPILGQLNEMARRTLETTCAGGRCKTQKPEILNQRATLAEHEGIVQRLLNPGRTGEQLDHDVELRLARTHQVKKALLNKAGLGDKVEPANDGVFQKDILLTEQQSNSMLNEINAGGVGGRRKRSALFLEQAPTQRWPQGQPILYYLDEALEQFEKSAIEAAVQEIQSKSCIRFQKVSQKPSGNYIYYIKYASPTFCGLSYIGRVDPANPVYLSFLCGNPTGVAIHETLHALGLNHEQLRGDRDDFIKINWENVNAQNYDFFAIADAKQFTSYGVKYDYGSIMHYSSTIASQYPNKPTMTAKSNPGSNNPLMGQRYGMAPSDVELLNKLYCMPGVEDKNVYCGAWATRNLCNTPAQKGWMLQNCRKSCGFGAGK</sequence>
<feature type="region of interest" description="Disordered" evidence="12">
    <location>
        <begin position="32"/>
        <end position="71"/>
    </location>
</feature>
<name>A0AAD4MRE5_9BILA</name>
<dbReference type="InterPro" id="IPR001506">
    <property type="entry name" value="Peptidase_M12A"/>
</dbReference>
<dbReference type="GO" id="GO:0004222">
    <property type="term" value="F:metalloendopeptidase activity"/>
    <property type="evidence" value="ECO:0007669"/>
    <property type="project" value="UniProtKB-UniRule"/>
</dbReference>
<feature type="binding site" evidence="10">
    <location>
        <position position="417"/>
    </location>
    <ligand>
        <name>Zn(2+)</name>
        <dbReference type="ChEBI" id="CHEBI:29105"/>
        <note>catalytic</note>
    </ligand>
</feature>
<keyword evidence="5 10" id="KW-0862">Zinc</keyword>
<keyword evidence="6 10" id="KW-0482">Metalloprotease</keyword>
<dbReference type="PROSITE" id="PS51670">
    <property type="entry name" value="SHKT"/>
    <property type="match status" value="1"/>
</dbReference>
<dbReference type="SMART" id="SM00235">
    <property type="entry name" value="ZnMc"/>
    <property type="match status" value="1"/>
</dbReference>
<keyword evidence="3 10" id="KW-0479">Metal-binding</keyword>